<accession>A0A8S5N7L2</accession>
<keyword evidence="4" id="KW-0788">Thiol protease</keyword>
<dbReference type="GO" id="GO:0006508">
    <property type="term" value="P:proteolysis"/>
    <property type="evidence" value="ECO:0007669"/>
    <property type="project" value="UniProtKB-KW"/>
</dbReference>
<dbReference type="GO" id="GO:0042254">
    <property type="term" value="P:ribosome biogenesis"/>
    <property type="evidence" value="ECO:0007669"/>
    <property type="project" value="UniProtKB-KW"/>
</dbReference>
<protein>
    <submittedName>
        <fullName evidence="5">YsxB-like protein</fullName>
    </submittedName>
</protein>
<evidence type="ECO:0000256" key="4">
    <source>
        <dbReference type="ARBA" id="ARBA00022807"/>
    </source>
</evidence>
<name>A0A8S5N7L2_9CAUD</name>
<dbReference type="EMBL" id="BK015088">
    <property type="protein sequence ID" value="DAD90484.1"/>
    <property type="molecule type" value="Genomic_DNA"/>
</dbReference>
<dbReference type="CDD" id="cd16332">
    <property type="entry name" value="Prp-like"/>
    <property type="match status" value="1"/>
</dbReference>
<evidence type="ECO:0000256" key="2">
    <source>
        <dbReference type="ARBA" id="ARBA00022670"/>
    </source>
</evidence>
<dbReference type="GO" id="GO:0008234">
    <property type="term" value="F:cysteine-type peptidase activity"/>
    <property type="evidence" value="ECO:0007669"/>
    <property type="project" value="UniProtKB-KW"/>
</dbReference>
<evidence type="ECO:0000256" key="3">
    <source>
        <dbReference type="ARBA" id="ARBA00022801"/>
    </source>
</evidence>
<keyword evidence="2" id="KW-0645">Protease</keyword>
<dbReference type="InterPro" id="IPR036764">
    <property type="entry name" value="Peptidase_Prp_sf"/>
</dbReference>
<evidence type="ECO:0000313" key="5">
    <source>
        <dbReference type="EMBL" id="DAD90484.1"/>
    </source>
</evidence>
<organism evidence="5">
    <name type="scientific">Myoviridae sp. ctiBE32</name>
    <dbReference type="NCBI Taxonomy" id="2826685"/>
    <lineage>
        <taxon>Viruses</taxon>
        <taxon>Duplodnaviria</taxon>
        <taxon>Heunggongvirae</taxon>
        <taxon>Uroviricota</taxon>
        <taxon>Caudoviricetes</taxon>
    </lineage>
</organism>
<sequence>MTKITYYRTEDAFEVRLDGHAGYAGYGNDIVCASLSTLIQTLASRMPSVTDRYDFNLESGSAWVRGMGAEAVKAFQTILTGFRGVQESFPKYVSIAEVGCPILSKRNVKV</sequence>
<dbReference type="Gene3D" id="3.30.70.1490">
    <property type="entry name" value="Cysteine protease Prp"/>
    <property type="match status" value="1"/>
</dbReference>
<dbReference type="InterPro" id="IPR007422">
    <property type="entry name" value="Peptidase_Prp"/>
</dbReference>
<proteinExistence type="predicted"/>
<dbReference type="SUPFAM" id="SSF118010">
    <property type="entry name" value="TM1457-like"/>
    <property type="match status" value="1"/>
</dbReference>
<keyword evidence="3" id="KW-0378">Hydrolase</keyword>
<dbReference type="Pfam" id="PF04327">
    <property type="entry name" value="Peptidase_Prp"/>
    <property type="match status" value="1"/>
</dbReference>
<keyword evidence="1" id="KW-0690">Ribosome biogenesis</keyword>
<reference evidence="5" key="1">
    <citation type="journal article" date="2021" name="Proc. Natl. Acad. Sci. U.S.A.">
        <title>A Catalog of Tens of Thousands of Viruses from Human Metagenomes Reveals Hidden Associations with Chronic Diseases.</title>
        <authorList>
            <person name="Tisza M.J."/>
            <person name="Buck C.B."/>
        </authorList>
    </citation>
    <scope>NUCLEOTIDE SEQUENCE</scope>
    <source>
        <strain evidence="5">CtiBE32</strain>
    </source>
</reference>
<evidence type="ECO:0000256" key="1">
    <source>
        <dbReference type="ARBA" id="ARBA00022517"/>
    </source>
</evidence>